<protein>
    <submittedName>
        <fullName evidence="2">Uncharacterized protein</fullName>
    </submittedName>
</protein>
<keyword evidence="1" id="KW-1133">Transmembrane helix</keyword>
<feature type="transmembrane region" description="Helical" evidence="1">
    <location>
        <begin position="65"/>
        <end position="84"/>
    </location>
</feature>
<keyword evidence="1" id="KW-0812">Transmembrane</keyword>
<gene>
    <name evidence="2" type="ORF">OCTVUL_1B026638</name>
</gene>
<name>A0AA36FA84_OCTVU</name>
<reference evidence="2" key="1">
    <citation type="submission" date="2023-08" db="EMBL/GenBank/DDBJ databases">
        <authorList>
            <person name="Alioto T."/>
            <person name="Alioto T."/>
            <person name="Gomez Garrido J."/>
        </authorList>
    </citation>
    <scope>NUCLEOTIDE SEQUENCE</scope>
</reference>
<feature type="transmembrane region" description="Helical" evidence="1">
    <location>
        <begin position="25"/>
        <end position="45"/>
    </location>
</feature>
<dbReference type="AlphaFoldDB" id="A0AA36FA84"/>
<dbReference type="Proteomes" id="UP001162480">
    <property type="component" value="Chromosome 11"/>
</dbReference>
<evidence type="ECO:0000313" key="3">
    <source>
        <dbReference type="Proteomes" id="UP001162480"/>
    </source>
</evidence>
<dbReference type="EMBL" id="OX597824">
    <property type="protein sequence ID" value="CAI9729934.1"/>
    <property type="molecule type" value="Genomic_DNA"/>
</dbReference>
<sequence>MYGYTTISDVFYCTIKVKKLLNSNYDLTVSIWLSYMKLTIIYIIVPSVFSSHYSWVGCWGRALRHLLHRVLSEAIIFTISNWILKHDQQRQYYPTISFKGLHTEGTNKDRQKD</sequence>
<proteinExistence type="predicted"/>
<organism evidence="2 3">
    <name type="scientific">Octopus vulgaris</name>
    <name type="common">Common octopus</name>
    <dbReference type="NCBI Taxonomy" id="6645"/>
    <lineage>
        <taxon>Eukaryota</taxon>
        <taxon>Metazoa</taxon>
        <taxon>Spiralia</taxon>
        <taxon>Lophotrochozoa</taxon>
        <taxon>Mollusca</taxon>
        <taxon>Cephalopoda</taxon>
        <taxon>Coleoidea</taxon>
        <taxon>Octopodiformes</taxon>
        <taxon>Octopoda</taxon>
        <taxon>Incirrata</taxon>
        <taxon>Octopodidae</taxon>
        <taxon>Octopus</taxon>
    </lineage>
</organism>
<accession>A0AA36FA84</accession>
<evidence type="ECO:0000313" key="2">
    <source>
        <dbReference type="EMBL" id="CAI9729934.1"/>
    </source>
</evidence>
<keyword evidence="1" id="KW-0472">Membrane</keyword>
<keyword evidence="3" id="KW-1185">Reference proteome</keyword>
<evidence type="ECO:0000256" key="1">
    <source>
        <dbReference type="SAM" id="Phobius"/>
    </source>
</evidence>